<dbReference type="PROSITE" id="PS00491">
    <property type="entry name" value="PROLINE_PEPTIDASE"/>
    <property type="match status" value="1"/>
</dbReference>
<comment type="caution">
    <text evidence="10">The sequence shown here is derived from an EMBL/GenBank/DDBJ whole genome shotgun (WGS) entry which is preliminary data.</text>
</comment>
<name>A0A845V911_9GAMM</name>
<dbReference type="GO" id="GO:0016795">
    <property type="term" value="F:phosphoric triester hydrolase activity"/>
    <property type="evidence" value="ECO:0007669"/>
    <property type="project" value="InterPro"/>
</dbReference>
<accession>A0A845V911</accession>
<dbReference type="GO" id="GO:0046872">
    <property type="term" value="F:metal ion binding"/>
    <property type="evidence" value="ECO:0007669"/>
    <property type="project" value="UniProtKB-KW"/>
</dbReference>
<dbReference type="InterPro" id="IPR029149">
    <property type="entry name" value="Creatin/AminoP/Spt16_N"/>
</dbReference>
<evidence type="ECO:0000256" key="5">
    <source>
        <dbReference type="ARBA" id="ARBA00023049"/>
    </source>
</evidence>
<comment type="cofactor">
    <cofactor evidence="7">
        <name>Mn(2+)</name>
        <dbReference type="ChEBI" id="CHEBI:29035"/>
    </cofactor>
    <text evidence="7">Binds 2 manganese ions per subunit.</text>
</comment>
<dbReference type="EMBL" id="JAAGSC010000043">
    <property type="protein sequence ID" value="NDY96641.1"/>
    <property type="molecule type" value="Genomic_DNA"/>
</dbReference>
<keyword evidence="3 7" id="KW-0378">Hydrolase</keyword>
<evidence type="ECO:0000256" key="2">
    <source>
        <dbReference type="ARBA" id="ARBA00022723"/>
    </source>
</evidence>
<dbReference type="NCBIfam" id="NF010133">
    <property type="entry name" value="PRK13607.1"/>
    <property type="match status" value="1"/>
</dbReference>
<evidence type="ECO:0000313" key="11">
    <source>
        <dbReference type="Proteomes" id="UP000484885"/>
    </source>
</evidence>
<dbReference type="GO" id="GO:0008235">
    <property type="term" value="F:metalloexopeptidase activity"/>
    <property type="evidence" value="ECO:0007669"/>
    <property type="project" value="UniProtKB-UniRule"/>
</dbReference>
<sequence length="443" mass="49145">MNLTQELLYARHLEHRRDVVDQALARLGYDALLIHSGRPRARLFDDQHPPFRAHAPFVAMVPLPLAADCLLEFRVGERPRLWYCQPEDFWHMAPSDPEPWWADSFEIRAVTDAAAWASRFRNRRALAAIGDPADLGPLGEEVALNPPDLLHWLAEDRTVKTAWERECLHRANDVAASAHRTAADAYRAGSSELEIHLAYLAAAGQDQDQLPYSSIVALNEHAAVLHYQHRCPERPASARSFLIDAGASHCGYGSDITRTWTSHADSGPFAALISEMDALQQRLCRAMCPRVSFVDLHRQAHHGIAHILHHAGIVDLPADEIVEAGISRYFFPHGLGHFLGVQVHDVNGLVDADGQALAPPASDPHLRLTRELVAGNVVTVEPGLYFIPMLLERLRASEFSGRIDWTAVEQLRSFGGIRIEDNVLVTESDPVNLTRKAFAAAVA</sequence>
<keyword evidence="2 7" id="KW-0479">Metal-binding</keyword>
<keyword evidence="6 7" id="KW-0464">Manganese</keyword>
<comment type="function">
    <text evidence="7">Splits dipeptides with a prolyl residue in the C-terminal position.</text>
</comment>
<dbReference type="Gene3D" id="3.90.230.10">
    <property type="entry name" value="Creatinase/methionine aminopeptidase superfamily"/>
    <property type="match status" value="1"/>
</dbReference>
<feature type="binding site" evidence="7">
    <location>
        <position position="337"/>
    </location>
    <ligand>
        <name>Mn(2+)</name>
        <dbReference type="ChEBI" id="CHEBI:29035"/>
        <label>1</label>
    </ligand>
</feature>
<comment type="similarity">
    <text evidence="7">Belongs to the peptidase M24B family. Bacterial-type prolidase subfamily.</text>
</comment>
<dbReference type="InterPro" id="IPR001131">
    <property type="entry name" value="Peptidase_M24B_aminopep-P_CS"/>
</dbReference>
<dbReference type="PANTHER" id="PTHR43226:SF8">
    <property type="entry name" value="XAA-PRO DIPEPTIDASE"/>
    <property type="match status" value="1"/>
</dbReference>
<keyword evidence="1 7" id="KW-0645">Protease</keyword>
<keyword evidence="4 7" id="KW-0224">Dipeptidase</keyword>
<feature type="binding site" evidence="7">
    <location>
        <position position="381"/>
    </location>
    <ligand>
        <name>Mn(2+)</name>
        <dbReference type="ChEBI" id="CHEBI:29035"/>
        <label>1</label>
    </ligand>
</feature>
<feature type="binding site" evidence="7">
    <location>
        <position position="255"/>
    </location>
    <ligand>
        <name>Mn(2+)</name>
        <dbReference type="ChEBI" id="CHEBI:29035"/>
        <label>1</label>
    </ligand>
</feature>
<dbReference type="AlphaFoldDB" id="A0A845V911"/>
<dbReference type="InterPro" id="IPR036005">
    <property type="entry name" value="Creatinase/aminopeptidase-like"/>
</dbReference>
<dbReference type="InterPro" id="IPR022846">
    <property type="entry name" value="X_Pro_dipept"/>
</dbReference>
<keyword evidence="5 7" id="KW-0482">Metalloprotease</keyword>
<evidence type="ECO:0000256" key="1">
    <source>
        <dbReference type="ARBA" id="ARBA00022670"/>
    </source>
</evidence>
<evidence type="ECO:0000259" key="8">
    <source>
        <dbReference type="Pfam" id="PF00557"/>
    </source>
</evidence>
<proteinExistence type="inferred from homology"/>
<evidence type="ECO:0000256" key="6">
    <source>
        <dbReference type="ARBA" id="ARBA00023211"/>
    </source>
</evidence>
<evidence type="ECO:0000259" key="9">
    <source>
        <dbReference type="Pfam" id="PF21216"/>
    </source>
</evidence>
<keyword evidence="11" id="KW-1185">Reference proteome</keyword>
<feature type="binding site" evidence="7">
    <location>
        <position position="255"/>
    </location>
    <ligand>
        <name>Mn(2+)</name>
        <dbReference type="ChEBI" id="CHEBI:29035"/>
        <label>2</label>
    </ligand>
</feature>
<reference evidence="10 11" key="1">
    <citation type="submission" date="2020-02" db="EMBL/GenBank/DDBJ databases">
        <authorList>
            <person name="Zhang X.-Y."/>
        </authorList>
    </citation>
    <scope>NUCLEOTIDE SEQUENCE [LARGE SCALE GENOMIC DNA]</scope>
    <source>
        <strain evidence="10 11">C33</strain>
    </source>
</reference>
<dbReference type="RefSeq" id="WP_164212026.1">
    <property type="nucleotide sequence ID" value="NZ_JAAGSC010000043.1"/>
</dbReference>
<dbReference type="HAMAP" id="MF_01279">
    <property type="entry name" value="X_Pro_dipeptid"/>
    <property type="match status" value="1"/>
</dbReference>
<evidence type="ECO:0000313" key="10">
    <source>
        <dbReference type="EMBL" id="NDY96641.1"/>
    </source>
</evidence>
<comment type="catalytic activity">
    <reaction evidence="7">
        <text>Xaa-L-Pro dipeptide + H2O = an L-alpha-amino acid + L-proline</text>
        <dbReference type="Rhea" id="RHEA:76407"/>
        <dbReference type="ChEBI" id="CHEBI:15377"/>
        <dbReference type="ChEBI" id="CHEBI:59869"/>
        <dbReference type="ChEBI" id="CHEBI:60039"/>
        <dbReference type="ChEBI" id="CHEBI:195196"/>
        <dbReference type="EC" id="3.4.13.9"/>
    </reaction>
</comment>
<dbReference type="InterPro" id="IPR048819">
    <property type="entry name" value="PepQ_N"/>
</dbReference>
<evidence type="ECO:0000256" key="3">
    <source>
        <dbReference type="ARBA" id="ARBA00022801"/>
    </source>
</evidence>
<evidence type="ECO:0000256" key="7">
    <source>
        <dbReference type="HAMAP-Rule" id="MF_01279"/>
    </source>
</evidence>
<protein>
    <recommendedName>
        <fullName evidence="7">Xaa-Pro dipeptidase</fullName>
        <shortName evidence="7">X-Pro dipeptidase</shortName>
        <ecNumber evidence="7">3.4.13.9</ecNumber>
    </recommendedName>
    <alternativeName>
        <fullName evidence="7">Imidodipeptidase</fullName>
    </alternativeName>
    <alternativeName>
        <fullName evidence="7">Proline dipeptidase</fullName>
        <shortName evidence="7">Prolidase</shortName>
    </alternativeName>
</protein>
<dbReference type="PANTHER" id="PTHR43226">
    <property type="entry name" value="XAA-PRO AMINOPEPTIDASE 3"/>
    <property type="match status" value="1"/>
</dbReference>
<feature type="binding site" evidence="7">
    <location>
        <position position="420"/>
    </location>
    <ligand>
        <name>Mn(2+)</name>
        <dbReference type="ChEBI" id="CHEBI:29035"/>
        <label>2</label>
    </ligand>
</feature>
<dbReference type="Proteomes" id="UP000484885">
    <property type="component" value="Unassembled WGS sequence"/>
</dbReference>
<organism evidence="10 11">
    <name type="scientific">Wenzhouxiangella limi</name>
    <dbReference type="NCBI Taxonomy" id="2707351"/>
    <lineage>
        <taxon>Bacteria</taxon>
        <taxon>Pseudomonadati</taxon>
        <taxon>Pseudomonadota</taxon>
        <taxon>Gammaproteobacteria</taxon>
        <taxon>Chromatiales</taxon>
        <taxon>Wenzhouxiangellaceae</taxon>
        <taxon>Wenzhouxiangella</taxon>
    </lineage>
</organism>
<dbReference type="GO" id="GO:0004177">
    <property type="term" value="F:aminopeptidase activity"/>
    <property type="evidence" value="ECO:0007669"/>
    <property type="project" value="TreeGrafter"/>
</dbReference>
<gene>
    <name evidence="7 10" type="primary">pepQ</name>
    <name evidence="10" type="ORF">G3I74_12965</name>
</gene>
<feature type="binding site" evidence="7">
    <location>
        <position position="420"/>
    </location>
    <ligand>
        <name>Mn(2+)</name>
        <dbReference type="ChEBI" id="CHEBI:29035"/>
        <label>1</label>
    </ligand>
</feature>
<feature type="binding site" evidence="7">
    <location>
        <position position="244"/>
    </location>
    <ligand>
        <name>Mn(2+)</name>
        <dbReference type="ChEBI" id="CHEBI:29035"/>
        <label>2</label>
    </ligand>
</feature>
<dbReference type="GO" id="GO:0102009">
    <property type="term" value="F:proline dipeptidase activity"/>
    <property type="evidence" value="ECO:0007669"/>
    <property type="project" value="UniProtKB-EC"/>
</dbReference>
<dbReference type="Gene3D" id="3.40.350.10">
    <property type="entry name" value="Creatinase/prolidase N-terminal domain"/>
    <property type="match status" value="1"/>
</dbReference>
<feature type="domain" description="Xaa-Pro dipeptidase N-terminal" evidence="9">
    <location>
        <begin position="8"/>
        <end position="153"/>
    </location>
</feature>
<dbReference type="InterPro" id="IPR052433">
    <property type="entry name" value="X-Pro_dipept-like"/>
</dbReference>
<dbReference type="Pfam" id="PF00557">
    <property type="entry name" value="Peptidase_M24"/>
    <property type="match status" value="1"/>
</dbReference>
<dbReference type="InterPro" id="IPR000994">
    <property type="entry name" value="Pept_M24"/>
</dbReference>
<dbReference type="EC" id="3.4.13.9" evidence="7"/>
<dbReference type="SUPFAM" id="SSF55920">
    <property type="entry name" value="Creatinase/aminopeptidase"/>
    <property type="match status" value="1"/>
</dbReference>
<feature type="domain" description="Peptidase M24" evidence="8">
    <location>
        <begin position="166"/>
        <end position="427"/>
    </location>
</feature>
<evidence type="ECO:0000256" key="4">
    <source>
        <dbReference type="ARBA" id="ARBA00022997"/>
    </source>
</evidence>
<dbReference type="Pfam" id="PF21216">
    <property type="entry name" value="PepQ_N"/>
    <property type="match status" value="1"/>
</dbReference>
<dbReference type="GO" id="GO:0006508">
    <property type="term" value="P:proteolysis"/>
    <property type="evidence" value="ECO:0007669"/>
    <property type="project" value="UniProtKB-KW"/>
</dbReference>
<dbReference type="GO" id="GO:0005829">
    <property type="term" value="C:cytosol"/>
    <property type="evidence" value="ECO:0007669"/>
    <property type="project" value="TreeGrafter"/>
</dbReference>